<name>A0A076FC50_9VIRU</name>
<evidence type="ECO:0000313" key="2">
    <source>
        <dbReference type="Proteomes" id="UP000203413"/>
    </source>
</evidence>
<sequence>MGISDFRKIREIFIPESSLTALDQFVAKPVKVNVYVDGSFYIYLGCSTFNMNQDSKSYSSRKVAESAATIIYNNVCKIKKIRDVANVIVFFDGKRPRPKLKTSKKRIASKSIQLNVCESIYHLCKILNSHNYIIYNLTIGESEHEIVIHRDVSLPSIILTDDSDIFHIAYDYEDMTCNDYIFVCSKNLATTYDLYSLPKIMKMPKMLFSLLCILRGCDFTKSTFTTTMMMAIIQEYKNGSCSDLIRELEQRCKRFNVEEKEIAYTIRKSDSIVYNNIISEEVEVEQINGIYKADDVVFIMKLLLKMLLQSKMKFRWNVEDKQSLISCRKFNIQTHLDCIVWSLNYGLIGSRYVDYNKKLEPPNVVDFFLFYYWILTENLEGLIYNKTDDDDSFGILDVNYKLYIHKNLSNFNSLSFNIDPGKS</sequence>
<protein>
    <submittedName>
        <fullName evidence="1">Uncharacterized protein</fullName>
    </submittedName>
</protein>
<dbReference type="InterPro" id="IPR006084">
    <property type="entry name" value="XPG/Rad2"/>
</dbReference>
<dbReference type="PRINTS" id="PR00853">
    <property type="entry name" value="XPGRADSUPER"/>
</dbReference>
<dbReference type="KEGG" id="vg:20098326"/>
<dbReference type="Gene3D" id="3.40.50.1010">
    <property type="entry name" value="5'-nuclease"/>
    <property type="match status" value="1"/>
</dbReference>
<dbReference type="SUPFAM" id="SSF88723">
    <property type="entry name" value="PIN domain-like"/>
    <property type="match status" value="1"/>
</dbReference>
<dbReference type="InterPro" id="IPR029060">
    <property type="entry name" value="PIN-like_dom_sf"/>
</dbReference>
<gene>
    <name evidence="1" type="ORF">PmNV_020</name>
</gene>
<dbReference type="Proteomes" id="UP000203413">
    <property type="component" value="Segment"/>
</dbReference>
<dbReference type="EMBL" id="KJ184318">
    <property type="protein sequence ID" value="AII15807.1"/>
    <property type="molecule type" value="Genomic_DNA"/>
</dbReference>
<reference evidence="1 2" key="1">
    <citation type="journal article" date="2014" name="BMC Genomics">
        <title>The genome and occlusion bodies of marine Penaeus monodon nudivirus (PmNV, also known as MBV and PemoNPV) suggest that it should be assigned to a new nudivirus genus that is distinct from the terrestrial nudiviruses.</title>
        <authorList>
            <person name="Yang Y.T."/>
            <person name="Lee D.Y."/>
            <person name="Wang Y."/>
            <person name="Hu J.M."/>
            <person name="Li W.H."/>
            <person name="Leu J.H."/>
            <person name="Chang G.D."/>
            <person name="Ke H.M."/>
            <person name="Kang S.T."/>
            <person name="Lin S.S."/>
            <person name="Kou G.H."/>
            <person name="Lo C.F."/>
        </authorList>
    </citation>
    <scope>NUCLEOTIDE SEQUENCE [LARGE SCALE GENOMIC DNA]</scope>
    <source>
        <strain evidence="1">Indonesia</strain>
    </source>
</reference>
<keyword evidence="2" id="KW-1185">Reference proteome</keyword>
<dbReference type="RefSeq" id="YP_009051858.1">
    <property type="nucleotide sequence ID" value="NC_024692.1"/>
</dbReference>
<accession>A0A076FC50</accession>
<organism evidence="1 2">
    <name type="scientific">Penaeus monodon nudivirus</name>
    <dbReference type="NCBI Taxonomy" id="1529056"/>
    <lineage>
        <taxon>Viruses</taxon>
        <taxon>Viruses incertae sedis</taxon>
        <taxon>Naldaviricetes</taxon>
        <taxon>Lefavirales</taxon>
        <taxon>Nudiviridae</taxon>
        <taxon>Gammanudivirus</taxon>
        <taxon>Gammanudivirus pemonodonis</taxon>
    </lineage>
</organism>
<proteinExistence type="predicted"/>
<evidence type="ECO:0000313" key="1">
    <source>
        <dbReference type="EMBL" id="AII15807.1"/>
    </source>
</evidence>
<dbReference type="GeneID" id="20098326"/>